<evidence type="ECO:0000256" key="2">
    <source>
        <dbReference type="ARBA" id="ARBA00022840"/>
    </source>
</evidence>
<dbReference type="InterPro" id="IPR027417">
    <property type="entry name" value="P-loop_NTPase"/>
</dbReference>
<protein>
    <recommendedName>
        <fullName evidence="4">DNA-binding protein MutS2</fullName>
    </recommendedName>
</protein>
<gene>
    <name evidence="4" type="primary">mutS2</name>
    <name evidence="7" type="ORF">HA331_04325</name>
</gene>
<dbReference type="OMA" id="HYHAKTQ"/>
<dbReference type="GeneID" id="1444339"/>
<keyword evidence="3 4" id="KW-0238">DNA-binding</keyword>
<keyword evidence="7" id="KW-0540">Nuclease</keyword>
<evidence type="ECO:0000313" key="7">
    <source>
        <dbReference type="EMBL" id="HII60971.1"/>
    </source>
</evidence>
<feature type="domain" description="DNA mismatch repair proteins mutS family" evidence="6">
    <location>
        <begin position="371"/>
        <end position="559"/>
    </location>
</feature>
<feature type="coiled-coil region" evidence="5">
    <location>
        <begin position="170"/>
        <end position="197"/>
    </location>
</feature>
<sequence length="560" mass="64087">MKLRGDARDVYKRIRGMIEREIKLEEAKKFLDRIEPTSDKLEILRRQEYFKKSFSSVKEELEDFLLKVKPIKFRREFLDDRVLIVSEDEVEEAEKLNLCIVSTEPIEGYDIVLSTIGYGIEVELKPYEIAPELYVKPLWENRGVLEALANVFPNGVSRKILERLNELEDVFKRLKTLENLEERIRELEIELNRKIEEKLEDFKLTLSGRELVEFIRALRSGDIEVVLSKFSALNDEILDEIKKTEEELSKELGIDVEVFPRDYPIEVPPEVVESLRKSVERELKLELYLKSREVLEDILPYLPKLKEEIEKAYELEFIIALKRFSKGFTFPKIEEGGIGFVKGKNLFIENPQPVSYFVGKAREPFAGVKGSRVVILTGANSGGKTSLLELMLQIVVLAHMGLPVPAENAWVDVLNEVFFFKKKRSSYGAGAFEGSLKGIVRSLRGKGKKLILIDEFEAITEPGAAVKILAELLKVGISKGFYIVIVSHLGEDLMKELPEARVDGIEASGLDENLNLIVDRQPKFGIIGRSTPELILERLARKGRGEERDILLKVLRKLKK</sequence>
<keyword evidence="2 4" id="KW-0067">ATP-binding</keyword>
<dbReference type="InterPro" id="IPR045076">
    <property type="entry name" value="MutS"/>
</dbReference>
<comment type="function">
    <text evidence="4">Has ATPase and non-specific DNA-binding activities.</text>
</comment>
<feature type="binding site" evidence="4">
    <location>
        <begin position="378"/>
        <end position="385"/>
    </location>
    <ligand>
        <name>ATP</name>
        <dbReference type="ChEBI" id="CHEBI:30616"/>
    </ligand>
</feature>
<dbReference type="HAMAP" id="MF_00971">
    <property type="entry name" value="MutS2_archaea"/>
    <property type="match status" value="1"/>
</dbReference>
<dbReference type="GO" id="GO:0006298">
    <property type="term" value="P:mismatch repair"/>
    <property type="evidence" value="ECO:0007669"/>
    <property type="project" value="InterPro"/>
</dbReference>
<evidence type="ECO:0000313" key="8">
    <source>
        <dbReference type="Proteomes" id="UP000617544"/>
    </source>
</evidence>
<dbReference type="Proteomes" id="UP000617544">
    <property type="component" value="Unassembled WGS sequence"/>
</dbReference>
<evidence type="ECO:0000256" key="4">
    <source>
        <dbReference type="HAMAP-Rule" id="MF_00971"/>
    </source>
</evidence>
<evidence type="ECO:0000256" key="3">
    <source>
        <dbReference type="ARBA" id="ARBA00023125"/>
    </source>
</evidence>
<accession>A0A832T418</accession>
<dbReference type="GO" id="GO:0016787">
    <property type="term" value="F:hydrolase activity"/>
    <property type="evidence" value="ECO:0007669"/>
    <property type="project" value="UniProtKB-KW"/>
</dbReference>
<dbReference type="GO" id="GO:0005524">
    <property type="term" value="F:ATP binding"/>
    <property type="evidence" value="ECO:0007669"/>
    <property type="project" value="UniProtKB-UniRule"/>
</dbReference>
<dbReference type="Gene3D" id="3.40.50.300">
    <property type="entry name" value="P-loop containing nucleotide triphosphate hydrolases"/>
    <property type="match status" value="1"/>
</dbReference>
<evidence type="ECO:0000259" key="6">
    <source>
        <dbReference type="SMART" id="SM00534"/>
    </source>
</evidence>
<organism evidence="7 8">
    <name type="scientific">Pyrococcus horikoshii</name>
    <dbReference type="NCBI Taxonomy" id="53953"/>
    <lineage>
        <taxon>Archaea</taxon>
        <taxon>Methanobacteriati</taxon>
        <taxon>Methanobacteriota</taxon>
        <taxon>Thermococci</taxon>
        <taxon>Thermococcales</taxon>
        <taxon>Thermococcaceae</taxon>
        <taxon>Pyrococcus</taxon>
    </lineage>
</organism>
<comment type="similarity">
    <text evidence="4">Belongs to the DNA mismatch repair MutS family. Archaeal Muts2 subfamily.</text>
</comment>
<dbReference type="InterPro" id="IPR000432">
    <property type="entry name" value="DNA_mismatch_repair_MutS_C"/>
</dbReference>
<dbReference type="SUPFAM" id="SSF52540">
    <property type="entry name" value="P-loop containing nucleoside triphosphate hydrolases"/>
    <property type="match status" value="1"/>
</dbReference>
<reference evidence="7" key="1">
    <citation type="journal article" date="2020" name="bioRxiv">
        <title>A rank-normalized archaeal taxonomy based on genome phylogeny resolves widespread incomplete and uneven classifications.</title>
        <authorList>
            <person name="Rinke C."/>
            <person name="Chuvochina M."/>
            <person name="Mussig A.J."/>
            <person name="Chaumeil P.-A."/>
            <person name="Waite D.W."/>
            <person name="Whitman W.B."/>
            <person name="Parks D.H."/>
            <person name="Hugenholtz P."/>
        </authorList>
    </citation>
    <scope>NUCLEOTIDE SEQUENCE</scope>
    <source>
        <strain evidence="7">UBA8834</strain>
    </source>
</reference>
<dbReference type="GO" id="GO:0030983">
    <property type="term" value="F:mismatched DNA binding"/>
    <property type="evidence" value="ECO:0007669"/>
    <property type="project" value="InterPro"/>
</dbReference>
<dbReference type="GO" id="GO:0140664">
    <property type="term" value="F:ATP-dependent DNA damage sensor activity"/>
    <property type="evidence" value="ECO:0007669"/>
    <property type="project" value="InterPro"/>
</dbReference>
<keyword evidence="4" id="KW-0378">Hydrolase</keyword>
<dbReference type="InterPro" id="IPR012401">
    <property type="entry name" value="DNA-bd_MutS2_arc"/>
</dbReference>
<dbReference type="RefSeq" id="WP_010884552.1">
    <property type="nucleotide sequence ID" value="NZ_DUJN01000004.1"/>
</dbReference>
<dbReference type="PANTHER" id="PTHR11361:SF125">
    <property type="entry name" value="DNA-BINDING PROTEIN MUTS2"/>
    <property type="match status" value="1"/>
</dbReference>
<dbReference type="GO" id="GO:0004519">
    <property type="term" value="F:endonuclease activity"/>
    <property type="evidence" value="ECO:0007669"/>
    <property type="project" value="UniProtKB-KW"/>
</dbReference>
<comment type="caution">
    <text evidence="7">The sequence shown here is derived from an EMBL/GenBank/DDBJ whole genome shotgun (WGS) entry which is preliminary data.</text>
</comment>
<proteinExistence type="inferred from homology"/>
<evidence type="ECO:0000256" key="1">
    <source>
        <dbReference type="ARBA" id="ARBA00022741"/>
    </source>
</evidence>
<keyword evidence="5" id="KW-0175">Coiled coil</keyword>
<dbReference type="EMBL" id="DUJN01000004">
    <property type="protein sequence ID" value="HII60971.1"/>
    <property type="molecule type" value="Genomic_DNA"/>
</dbReference>
<dbReference type="PANTHER" id="PTHR11361">
    <property type="entry name" value="DNA MISMATCH REPAIR PROTEIN MUTS FAMILY MEMBER"/>
    <property type="match status" value="1"/>
</dbReference>
<dbReference type="PIRSF" id="PIRSF029254">
    <property type="entry name" value="MutS_C_archaeal"/>
    <property type="match status" value="1"/>
</dbReference>
<comment type="cofactor">
    <cofactor evidence="4">
        <name>a divalent metal cation</name>
        <dbReference type="ChEBI" id="CHEBI:60240"/>
    </cofactor>
</comment>
<evidence type="ECO:0000256" key="5">
    <source>
        <dbReference type="SAM" id="Coils"/>
    </source>
</evidence>
<keyword evidence="1 4" id="KW-0547">Nucleotide-binding</keyword>
<dbReference type="AlphaFoldDB" id="A0A832T418"/>
<name>A0A832T418_PYRHR</name>
<dbReference type="SMART" id="SM00534">
    <property type="entry name" value="MUTSac"/>
    <property type="match status" value="1"/>
</dbReference>
<keyword evidence="7" id="KW-0255">Endonuclease</keyword>